<dbReference type="AlphaFoldDB" id="A0A0S7WSA3"/>
<gene>
    <name evidence="3" type="ORF">AMJ39_05895</name>
</gene>
<dbReference type="EMBL" id="LIZS01000030">
    <property type="protein sequence ID" value="KPJ53109.1"/>
    <property type="molecule type" value="Genomic_DNA"/>
</dbReference>
<proteinExistence type="predicted"/>
<accession>A0A0S7WSA3</accession>
<dbReference type="GO" id="GO:0030246">
    <property type="term" value="F:carbohydrate binding"/>
    <property type="evidence" value="ECO:0007669"/>
    <property type="project" value="InterPro"/>
</dbReference>
<name>A0A0S7WSA3_UNCT6</name>
<dbReference type="SUPFAM" id="SSF49344">
    <property type="entry name" value="CBD9-like"/>
    <property type="match status" value="1"/>
</dbReference>
<dbReference type="STRING" id="1703770.AMJ39_05895"/>
<comment type="caution">
    <text evidence="3">The sequence shown here is derived from an EMBL/GenBank/DDBJ whole genome shotgun (WGS) entry which is preliminary data.</text>
</comment>
<organism evidence="3 4">
    <name type="scientific">candidate division TA06 bacterium DG_24</name>
    <dbReference type="NCBI Taxonomy" id="1703770"/>
    <lineage>
        <taxon>Bacteria</taxon>
        <taxon>Bacteria division TA06</taxon>
    </lineage>
</organism>
<dbReference type="Proteomes" id="UP000052008">
    <property type="component" value="Unassembled WGS sequence"/>
</dbReference>
<evidence type="ECO:0000259" key="1">
    <source>
        <dbReference type="Pfam" id="PF06452"/>
    </source>
</evidence>
<dbReference type="CDD" id="cd09618">
    <property type="entry name" value="CBM9_like_2"/>
    <property type="match status" value="1"/>
</dbReference>
<dbReference type="Pfam" id="PF19313">
    <property type="entry name" value="DUF5916"/>
    <property type="match status" value="1"/>
</dbReference>
<protein>
    <submittedName>
        <fullName evidence="3">Uncharacterized protein</fullName>
    </submittedName>
</protein>
<dbReference type="InterPro" id="IPR010502">
    <property type="entry name" value="Carb-bd_dom_fam9"/>
</dbReference>
<sequence length="717" mass="81276">MHARSLLLLAGITILVSWVGPGEAVVEEAEGESRKTIHVQRTSRPPRIDGVLDDPCWESAATVTGFITHDPYEGRPNSEETIVRVTYDTGHLYVGFECLDSQAEAIRASYCSRDDIFQDDWIGFALDTYNDQRRAYEFILNPLGMQADGIMVEGVSEDFSWDTVWQSKGRVHSGGYTVEVAVPFKSIRFPSTPSQDWGVNFYRSLKRLEEKSFWSPISRDIHGWLRQCGTMTGLEGISPGRHIDLMVYSTVGQDGGLRDPGNPLLPWDNHPARYRTGADLKWGVLSNVTADLTVNPDFSQVESDVDQIDINNRFPLYFPEKRPFFLEGSDMFETSRFRILHTRRIADPMAAGKVTGKVGPMTFGLLSAYDRGVEAADTSFVGILRTKADLFENSWMGLMVADREQEDGHSRVLSVDGQLRIAENYHSDFQVAQTWTKDEDGEYSDPAFGASVGRFGRNFNTSIWYTDIRPGVEFGTGYLSRPGISGPGAWAGYTFRPEGDFLVWWEPAAWVDLTYDDEGRLMEEYAGPEISMQLRGPTWVHLELVRFGILYRERRHRGHNVSFSVENRNSGKICGGFWIWAGNAVYYDLDDDDVDESFKGFTQNGGVWCELRPTDRFSLEASLDRDNMFRTWGGEEAYDEIVARAKATYHFNREFSFRGVVQENTQDESLAMQLLLSYVYVPGSVLYLGLNEEYDHGSSFERDGRTVFAKVSYLFRL</sequence>
<feature type="domain" description="Carbohydrate-binding" evidence="1">
    <location>
        <begin position="48"/>
        <end position="195"/>
    </location>
</feature>
<reference evidence="3 4" key="1">
    <citation type="journal article" date="2015" name="Microbiome">
        <title>Genomic resolution of linkages in carbon, nitrogen, and sulfur cycling among widespread estuary sediment bacteria.</title>
        <authorList>
            <person name="Baker B.J."/>
            <person name="Lazar C.S."/>
            <person name="Teske A.P."/>
            <person name="Dick G.J."/>
        </authorList>
    </citation>
    <scope>NUCLEOTIDE SEQUENCE [LARGE SCALE GENOMIC DNA]</scope>
    <source>
        <strain evidence="3">DG_24</strain>
    </source>
</reference>
<dbReference type="GO" id="GO:0016052">
    <property type="term" value="P:carbohydrate catabolic process"/>
    <property type="evidence" value="ECO:0007669"/>
    <property type="project" value="InterPro"/>
</dbReference>
<dbReference type="Gene3D" id="2.60.40.1190">
    <property type="match status" value="1"/>
</dbReference>
<evidence type="ECO:0000313" key="3">
    <source>
        <dbReference type="EMBL" id="KPJ53109.1"/>
    </source>
</evidence>
<dbReference type="Pfam" id="PF06452">
    <property type="entry name" value="CBM9_1"/>
    <property type="match status" value="1"/>
</dbReference>
<dbReference type="InterPro" id="IPR045670">
    <property type="entry name" value="DUF5916"/>
</dbReference>
<feature type="domain" description="DUF5916" evidence="2">
    <location>
        <begin position="272"/>
        <end position="347"/>
    </location>
</feature>
<evidence type="ECO:0000313" key="4">
    <source>
        <dbReference type="Proteomes" id="UP000052008"/>
    </source>
</evidence>
<evidence type="ECO:0000259" key="2">
    <source>
        <dbReference type="Pfam" id="PF19313"/>
    </source>
</evidence>
<dbReference type="GO" id="GO:0004553">
    <property type="term" value="F:hydrolase activity, hydrolyzing O-glycosyl compounds"/>
    <property type="evidence" value="ECO:0007669"/>
    <property type="project" value="InterPro"/>
</dbReference>